<name>A0A024TAY3_9STRA</name>
<evidence type="ECO:0000313" key="2">
    <source>
        <dbReference type="EMBL" id="ETV90477.1"/>
    </source>
</evidence>
<dbReference type="GeneID" id="20091772"/>
<dbReference type="AlphaFoldDB" id="A0A024TAY3"/>
<feature type="region of interest" description="Disordered" evidence="1">
    <location>
        <begin position="1"/>
        <end position="29"/>
    </location>
</feature>
<dbReference type="OrthoDB" id="77105at2759"/>
<dbReference type="STRING" id="157072.A0A024TAY3"/>
<proteinExistence type="predicted"/>
<dbReference type="VEuPathDB" id="FungiDB:H310_14722"/>
<feature type="compositionally biased region" description="Acidic residues" evidence="1">
    <location>
        <begin position="13"/>
        <end position="23"/>
    </location>
</feature>
<sequence length="110" mass="12184">MDETDPSSATSDSSDEESGEVDFDPNGLEAVSGGYHQVHAVNVVDDTPQSFKDIEASPNKAKWLEATQDEYDSLVNNGTWTLTDLPPDRKALECKLIWRTKFDAMGQFTK</sequence>
<gene>
    <name evidence="2" type="ORF">H310_14722</name>
</gene>
<dbReference type="RefSeq" id="XP_008880865.1">
    <property type="nucleotide sequence ID" value="XM_008882643.1"/>
</dbReference>
<dbReference type="EMBL" id="KI914034">
    <property type="protein sequence ID" value="ETV90477.1"/>
    <property type="molecule type" value="Genomic_DNA"/>
</dbReference>
<evidence type="ECO:0008006" key="3">
    <source>
        <dbReference type="Google" id="ProtNLM"/>
    </source>
</evidence>
<feature type="compositionally biased region" description="Low complexity" evidence="1">
    <location>
        <begin position="1"/>
        <end position="12"/>
    </location>
</feature>
<reference evidence="2" key="1">
    <citation type="submission" date="2013-12" db="EMBL/GenBank/DDBJ databases">
        <title>The Genome Sequence of Aphanomyces invadans NJM9701.</title>
        <authorList>
            <consortium name="The Broad Institute Genomics Platform"/>
            <person name="Russ C."/>
            <person name="Tyler B."/>
            <person name="van West P."/>
            <person name="Dieguez-Uribeondo J."/>
            <person name="Young S.K."/>
            <person name="Zeng Q."/>
            <person name="Gargeya S."/>
            <person name="Fitzgerald M."/>
            <person name="Abouelleil A."/>
            <person name="Alvarado L."/>
            <person name="Chapman S.B."/>
            <person name="Gainer-Dewar J."/>
            <person name="Goldberg J."/>
            <person name="Griggs A."/>
            <person name="Gujja S."/>
            <person name="Hansen M."/>
            <person name="Howarth C."/>
            <person name="Imamovic A."/>
            <person name="Ireland A."/>
            <person name="Larimer J."/>
            <person name="McCowan C."/>
            <person name="Murphy C."/>
            <person name="Pearson M."/>
            <person name="Poon T.W."/>
            <person name="Priest M."/>
            <person name="Roberts A."/>
            <person name="Saif S."/>
            <person name="Shea T."/>
            <person name="Sykes S."/>
            <person name="Wortman J."/>
            <person name="Nusbaum C."/>
            <person name="Birren B."/>
        </authorList>
    </citation>
    <scope>NUCLEOTIDE SEQUENCE [LARGE SCALE GENOMIC DNA]</scope>
    <source>
        <strain evidence="2">NJM9701</strain>
    </source>
</reference>
<accession>A0A024TAY3</accession>
<evidence type="ECO:0000256" key="1">
    <source>
        <dbReference type="SAM" id="MobiDB-lite"/>
    </source>
</evidence>
<protein>
    <recommendedName>
        <fullName evidence="3">Reverse transcriptase Ty1/copia-type domain-containing protein</fullName>
    </recommendedName>
</protein>
<organism evidence="2">
    <name type="scientific">Aphanomyces invadans</name>
    <dbReference type="NCBI Taxonomy" id="157072"/>
    <lineage>
        <taxon>Eukaryota</taxon>
        <taxon>Sar</taxon>
        <taxon>Stramenopiles</taxon>
        <taxon>Oomycota</taxon>
        <taxon>Saprolegniomycetes</taxon>
        <taxon>Saprolegniales</taxon>
        <taxon>Verrucalvaceae</taxon>
        <taxon>Aphanomyces</taxon>
    </lineage>
</organism>